<keyword evidence="1" id="KW-1133">Transmembrane helix</keyword>
<comment type="caution">
    <text evidence="3">The sequence shown here is derived from an EMBL/GenBank/DDBJ whole genome shotgun (WGS) entry which is preliminary data.</text>
</comment>
<proteinExistence type="predicted"/>
<dbReference type="EMBL" id="CAKXZT010000125">
    <property type="protein sequence ID" value="CAH2402243.1"/>
    <property type="molecule type" value="Genomic_DNA"/>
</dbReference>
<accession>A0ABM9DZL5</accession>
<keyword evidence="4" id="KW-1185">Reference proteome</keyword>
<name>A0ABM9DZL5_9HYPH</name>
<dbReference type="Proteomes" id="UP001153050">
    <property type="component" value="Unassembled WGS sequence"/>
</dbReference>
<feature type="domain" description="DUF7847" evidence="2">
    <location>
        <begin position="13"/>
        <end position="278"/>
    </location>
</feature>
<feature type="transmembrane region" description="Helical" evidence="1">
    <location>
        <begin position="31"/>
        <end position="52"/>
    </location>
</feature>
<keyword evidence="1" id="KW-0812">Transmembrane</keyword>
<evidence type="ECO:0000256" key="1">
    <source>
        <dbReference type="SAM" id="Phobius"/>
    </source>
</evidence>
<keyword evidence="1" id="KW-0472">Membrane</keyword>
<feature type="transmembrane region" description="Helical" evidence="1">
    <location>
        <begin position="209"/>
        <end position="240"/>
    </location>
</feature>
<protein>
    <recommendedName>
        <fullName evidence="2">DUF7847 domain-containing protein</fullName>
    </recommendedName>
</protein>
<feature type="transmembrane region" description="Helical" evidence="1">
    <location>
        <begin position="129"/>
        <end position="154"/>
    </location>
</feature>
<evidence type="ECO:0000313" key="3">
    <source>
        <dbReference type="EMBL" id="CAH2402243.1"/>
    </source>
</evidence>
<evidence type="ECO:0000259" key="2">
    <source>
        <dbReference type="Pfam" id="PF25231"/>
    </source>
</evidence>
<organism evidence="3 4">
    <name type="scientific">Mesorhizobium escarrei</name>
    <dbReference type="NCBI Taxonomy" id="666018"/>
    <lineage>
        <taxon>Bacteria</taxon>
        <taxon>Pseudomonadati</taxon>
        <taxon>Pseudomonadota</taxon>
        <taxon>Alphaproteobacteria</taxon>
        <taxon>Hyphomicrobiales</taxon>
        <taxon>Phyllobacteriaceae</taxon>
        <taxon>Mesorhizobium</taxon>
    </lineage>
</organism>
<gene>
    <name evidence="3" type="ORF">MES5069_300013</name>
</gene>
<dbReference type="InterPro" id="IPR057169">
    <property type="entry name" value="DUF7847"/>
</dbReference>
<reference evidence="3 4" key="1">
    <citation type="submission" date="2022-03" db="EMBL/GenBank/DDBJ databases">
        <authorList>
            <person name="Brunel B."/>
        </authorList>
    </citation>
    <scope>NUCLEOTIDE SEQUENCE [LARGE SCALE GENOMIC DNA]</scope>
    <source>
        <strain evidence="3">STM5069sample</strain>
    </source>
</reference>
<evidence type="ECO:0000313" key="4">
    <source>
        <dbReference type="Proteomes" id="UP001153050"/>
    </source>
</evidence>
<feature type="transmembrane region" description="Helical" evidence="1">
    <location>
        <begin position="72"/>
        <end position="95"/>
    </location>
</feature>
<dbReference type="Pfam" id="PF25231">
    <property type="entry name" value="DUF7847"/>
    <property type="match status" value="1"/>
</dbReference>
<dbReference type="RefSeq" id="WP_254018946.1">
    <property type="nucleotide sequence ID" value="NZ_CAKXZT010000125.1"/>
</dbReference>
<feature type="transmembrane region" description="Helical" evidence="1">
    <location>
        <begin position="246"/>
        <end position="273"/>
    </location>
</feature>
<dbReference type="PANTHER" id="PTHR33133">
    <property type="entry name" value="OS08G0107100 PROTEIN-RELATED"/>
    <property type="match status" value="1"/>
</dbReference>
<dbReference type="PANTHER" id="PTHR33133:SF1">
    <property type="entry name" value="EXPRESSED PROTEIN-RELATED"/>
    <property type="match status" value="1"/>
</dbReference>
<sequence>MVSTTLERPDKFRIGRVFNNSFAVIGRNPGLLVGLAALFSALPALVLNFWNYRNFANLDFANPESMAVTDPSAVLGNSSISIAFGLIYFVLALLFQSSLVRATIEDLNGKRPAIGDCIQIALRCMFPTLGIALVVFLTMIFAVVVTMFVAGLFIPVFGAPIAFIAFIALLVPGIMLLLGVSVSIPVLIQERLGVFGSMSRSRALTKGSRWSLFGLLLILFLAVIAIQMAFALVFGLAFALTGSLSTVGLIVGAIGSAVVSTVVSTVISVAIAVSYVELRQVKEGTGIDELAEIFS</sequence>
<feature type="transmembrane region" description="Helical" evidence="1">
    <location>
        <begin position="160"/>
        <end position="188"/>
    </location>
</feature>